<organism evidence="1 2">
    <name type="scientific">Sphingomonas xinjiangensis</name>
    <dbReference type="NCBI Taxonomy" id="643568"/>
    <lineage>
        <taxon>Bacteria</taxon>
        <taxon>Pseudomonadati</taxon>
        <taxon>Pseudomonadota</taxon>
        <taxon>Alphaproteobacteria</taxon>
        <taxon>Sphingomonadales</taxon>
        <taxon>Sphingomonadaceae</taxon>
        <taxon>Sphingomonas</taxon>
    </lineage>
</organism>
<protein>
    <submittedName>
        <fullName evidence="1">Uncharacterized protein</fullName>
    </submittedName>
</protein>
<dbReference type="AlphaFoldDB" id="A0A840YM58"/>
<dbReference type="Proteomes" id="UP000527143">
    <property type="component" value="Unassembled WGS sequence"/>
</dbReference>
<name>A0A840YM58_9SPHN</name>
<keyword evidence="2" id="KW-1185">Reference proteome</keyword>
<dbReference type="EMBL" id="JACIJF010000004">
    <property type="protein sequence ID" value="MBB5710570.1"/>
    <property type="molecule type" value="Genomic_DNA"/>
</dbReference>
<proteinExistence type="predicted"/>
<evidence type="ECO:0000313" key="2">
    <source>
        <dbReference type="Proteomes" id="UP000527143"/>
    </source>
</evidence>
<accession>A0A840YM58</accession>
<sequence>MLGSVALANKTVRIIWALLMSKEDFRAPATAMA</sequence>
<evidence type="ECO:0000313" key="1">
    <source>
        <dbReference type="EMBL" id="MBB5710570.1"/>
    </source>
</evidence>
<reference evidence="1 2" key="1">
    <citation type="submission" date="2020-08" db="EMBL/GenBank/DDBJ databases">
        <title>Genomic Encyclopedia of Type Strains, Phase IV (KMG-IV): sequencing the most valuable type-strain genomes for metagenomic binning, comparative biology and taxonomic classification.</title>
        <authorList>
            <person name="Goeker M."/>
        </authorList>
    </citation>
    <scope>NUCLEOTIDE SEQUENCE [LARGE SCALE GENOMIC DNA]</scope>
    <source>
        <strain evidence="1 2">DSM 26736</strain>
    </source>
</reference>
<comment type="caution">
    <text evidence="1">The sequence shown here is derived from an EMBL/GenBank/DDBJ whole genome shotgun (WGS) entry which is preliminary data.</text>
</comment>
<gene>
    <name evidence="1" type="ORF">FHT02_001801</name>
</gene>